<protein>
    <submittedName>
        <fullName evidence="1">Carbohydrate esterase family 4 protein</fullName>
    </submittedName>
</protein>
<sequence>MPSRLASILLLAGALAHTTTAHDSHVEQKRLPGTWYQPDDHPVHALFKRDGGASDGITYAPVGSPEWTAGYPPGAPDITQLPPAWLNALHAAEAAGKIPKIPVSTMVAGGEPTYDGFDPNKPEVCSATYQCRIQGDLWDGPPGTLALSFDDGPLPPSPALYDFLQSNGLHATHFFIGSNILQYPAIFSQALANGDDMAVHTWTHPYMTTKTNEELVGEFGWTMEIIHNSTGGRLPKYWRPPYGDSDMRTRAIAKEVFGLTTVIWNQDTDDWSLHEAGGTTLDKIATLMQTWLTGPKTPGLIILEHELMVDTVGAFIAAFPLMKSNGWNMVSLAQLDGGAAYQNADNSTSPVNPGQVADLSVQEPPSASGSSSAPSSKPTG</sequence>
<reference evidence="1" key="1">
    <citation type="journal article" date="2021" name="New Phytol.">
        <title>Evolutionary innovations through gain and loss of genes in the ectomycorrhizal Boletales.</title>
        <authorList>
            <person name="Wu G."/>
            <person name="Miyauchi S."/>
            <person name="Morin E."/>
            <person name="Kuo A."/>
            <person name="Drula E."/>
            <person name="Varga T."/>
            <person name="Kohler A."/>
            <person name="Feng B."/>
            <person name="Cao Y."/>
            <person name="Lipzen A."/>
            <person name="Daum C."/>
            <person name="Hundley H."/>
            <person name="Pangilinan J."/>
            <person name="Johnson J."/>
            <person name="Barry K."/>
            <person name="LaButti K."/>
            <person name="Ng V."/>
            <person name="Ahrendt S."/>
            <person name="Min B."/>
            <person name="Choi I.G."/>
            <person name="Park H."/>
            <person name="Plett J.M."/>
            <person name="Magnuson J."/>
            <person name="Spatafora J.W."/>
            <person name="Nagy L.G."/>
            <person name="Henrissat B."/>
            <person name="Grigoriev I.V."/>
            <person name="Yang Z.L."/>
            <person name="Xu J."/>
            <person name="Martin F.M."/>
        </authorList>
    </citation>
    <scope>NUCLEOTIDE SEQUENCE</scope>
    <source>
        <strain evidence="1">KUC20120723A-06</strain>
    </source>
</reference>
<accession>A0ACB8BW24</accession>
<evidence type="ECO:0000313" key="1">
    <source>
        <dbReference type="EMBL" id="KAH7929448.1"/>
    </source>
</evidence>
<comment type="caution">
    <text evidence="1">The sequence shown here is derived from an EMBL/GenBank/DDBJ whole genome shotgun (WGS) entry which is preliminary data.</text>
</comment>
<gene>
    <name evidence="1" type="ORF">BV22DRAFT_1002649</name>
</gene>
<keyword evidence="2" id="KW-1185">Reference proteome</keyword>
<dbReference type="Proteomes" id="UP000790709">
    <property type="component" value="Unassembled WGS sequence"/>
</dbReference>
<evidence type="ECO:0000313" key="2">
    <source>
        <dbReference type="Proteomes" id="UP000790709"/>
    </source>
</evidence>
<organism evidence="1 2">
    <name type="scientific">Leucogyrophana mollusca</name>
    <dbReference type="NCBI Taxonomy" id="85980"/>
    <lineage>
        <taxon>Eukaryota</taxon>
        <taxon>Fungi</taxon>
        <taxon>Dikarya</taxon>
        <taxon>Basidiomycota</taxon>
        <taxon>Agaricomycotina</taxon>
        <taxon>Agaricomycetes</taxon>
        <taxon>Agaricomycetidae</taxon>
        <taxon>Boletales</taxon>
        <taxon>Boletales incertae sedis</taxon>
        <taxon>Leucogyrophana</taxon>
    </lineage>
</organism>
<name>A0ACB8BW24_9AGAM</name>
<proteinExistence type="predicted"/>
<dbReference type="EMBL" id="MU266341">
    <property type="protein sequence ID" value="KAH7929448.1"/>
    <property type="molecule type" value="Genomic_DNA"/>
</dbReference>